<keyword evidence="5 11" id="KW-0808">Transferase</keyword>
<dbReference type="EC" id="2.7.7.6" evidence="2 11"/>
<dbReference type="NCBIfam" id="NF003513">
    <property type="entry name" value="PRK05182.1-2"/>
    <property type="match status" value="1"/>
</dbReference>
<dbReference type="InterPro" id="IPR011262">
    <property type="entry name" value="DNA-dir_RNA_pol_insert"/>
</dbReference>
<dbReference type="InterPro" id="IPR011773">
    <property type="entry name" value="DNA-dir_RpoA"/>
</dbReference>
<keyword evidence="6 11" id="KW-0548">Nucleotidyltransferase</keyword>
<name>A0A366HFH1_9BACT</name>
<evidence type="ECO:0000256" key="11">
    <source>
        <dbReference type="HAMAP-Rule" id="MF_00059"/>
    </source>
</evidence>
<dbReference type="SUPFAM" id="SSF47789">
    <property type="entry name" value="C-terminal domain of RNA polymerase alpha subunit"/>
    <property type="match status" value="1"/>
</dbReference>
<dbReference type="InterPro" id="IPR036643">
    <property type="entry name" value="RNApol_insert_sf"/>
</dbReference>
<proteinExistence type="inferred from homology"/>
<evidence type="ECO:0000256" key="12">
    <source>
        <dbReference type="SAM" id="MobiDB-lite"/>
    </source>
</evidence>
<dbReference type="Proteomes" id="UP000253426">
    <property type="component" value="Unassembled WGS sequence"/>
</dbReference>
<dbReference type="NCBIfam" id="NF003519">
    <property type="entry name" value="PRK05182.2-5"/>
    <property type="match status" value="1"/>
</dbReference>
<dbReference type="GO" id="GO:0003899">
    <property type="term" value="F:DNA-directed RNA polymerase activity"/>
    <property type="evidence" value="ECO:0007669"/>
    <property type="project" value="UniProtKB-UniRule"/>
</dbReference>
<comment type="catalytic activity">
    <reaction evidence="10 11">
        <text>RNA(n) + a ribonucleoside 5'-triphosphate = RNA(n+1) + diphosphate</text>
        <dbReference type="Rhea" id="RHEA:21248"/>
        <dbReference type="Rhea" id="RHEA-COMP:14527"/>
        <dbReference type="Rhea" id="RHEA-COMP:17342"/>
        <dbReference type="ChEBI" id="CHEBI:33019"/>
        <dbReference type="ChEBI" id="CHEBI:61557"/>
        <dbReference type="ChEBI" id="CHEBI:140395"/>
        <dbReference type="EC" id="2.7.7.6"/>
    </reaction>
</comment>
<feature type="region of interest" description="Alpha N-terminal domain (alpha-NTD)" evidence="11">
    <location>
        <begin position="1"/>
        <end position="234"/>
    </location>
</feature>
<dbReference type="GO" id="GO:0006351">
    <property type="term" value="P:DNA-templated transcription"/>
    <property type="evidence" value="ECO:0007669"/>
    <property type="project" value="UniProtKB-UniRule"/>
</dbReference>
<evidence type="ECO:0000313" key="14">
    <source>
        <dbReference type="EMBL" id="RBP41287.1"/>
    </source>
</evidence>
<feature type="region of interest" description="Alpha C-terminal domain (alpha-CTD)" evidence="11">
    <location>
        <begin position="254"/>
        <end position="373"/>
    </location>
</feature>
<dbReference type="GO" id="GO:0003677">
    <property type="term" value="F:DNA binding"/>
    <property type="evidence" value="ECO:0007669"/>
    <property type="project" value="UniProtKB-UniRule"/>
</dbReference>
<dbReference type="SUPFAM" id="SSF55257">
    <property type="entry name" value="RBP11-like subunits of RNA polymerase"/>
    <property type="match status" value="1"/>
</dbReference>
<dbReference type="HAMAP" id="MF_00059">
    <property type="entry name" value="RNApol_bact_RpoA"/>
    <property type="match status" value="1"/>
</dbReference>
<evidence type="ECO:0000259" key="13">
    <source>
        <dbReference type="SMART" id="SM00662"/>
    </source>
</evidence>
<dbReference type="SUPFAM" id="SSF56553">
    <property type="entry name" value="Insert subdomain of RNA polymerase alpha subunit"/>
    <property type="match status" value="1"/>
</dbReference>
<dbReference type="GO" id="GO:0046983">
    <property type="term" value="F:protein dimerization activity"/>
    <property type="evidence" value="ECO:0007669"/>
    <property type="project" value="InterPro"/>
</dbReference>
<dbReference type="OrthoDB" id="9805706at2"/>
<dbReference type="CDD" id="cd06928">
    <property type="entry name" value="RNAP_alpha_NTD"/>
    <property type="match status" value="1"/>
</dbReference>
<organism evidence="14 15">
    <name type="scientific">Roseimicrobium gellanilyticum</name>
    <dbReference type="NCBI Taxonomy" id="748857"/>
    <lineage>
        <taxon>Bacteria</taxon>
        <taxon>Pseudomonadati</taxon>
        <taxon>Verrucomicrobiota</taxon>
        <taxon>Verrucomicrobiia</taxon>
        <taxon>Verrucomicrobiales</taxon>
        <taxon>Verrucomicrobiaceae</taxon>
        <taxon>Roseimicrobium</taxon>
    </lineage>
</organism>
<feature type="region of interest" description="Disordered" evidence="12">
    <location>
        <begin position="344"/>
        <end position="373"/>
    </location>
</feature>
<evidence type="ECO:0000256" key="6">
    <source>
        <dbReference type="ARBA" id="ARBA00022695"/>
    </source>
</evidence>
<dbReference type="NCBIfam" id="TIGR02027">
    <property type="entry name" value="rpoA"/>
    <property type="match status" value="1"/>
</dbReference>
<dbReference type="Gene3D" id="1.10.150.20">
    <property type="entry name" value="5' to 3' exonuclease, C-terminal subdomain"/>
    <property type="match status" value="1"/>
</dbReference>
<evidence type="ECO:0000256" key="8">
    <source>
        <dbReference type="ARBA" id="ARBA00032524"/>
    </source>
</evidence>
<evidence type="ECO:0000256" key="3">
    <source>
        <dbReference type="ARBA" id="ARBA00015972"/>
    </source>
</evidence>
<keyword evidence="7 11" id="KW-0804">Transcription</keyword>
<comment type="domain">
    <text evidence="11">The N-terminal domain is essential for RNAP assembly and basal transcription, whereas the C-terminal domain is involved in interaction with transcriptional regulators and with upstream promoter elements.</text>
</comment>
<dbReference type="AlphaFoldDB" id="A0A366HFH1"/>
<reference evidence="14 15" key="1">
    <citation type="submission" date="2018-06" db="EMBL/GenBank/DDBJ databases">
        <title>Genomic Encyclopedia of Type Strains, Phase IV (KMG-IV): sequencing the most valuable type-strain genomes for metagenomic binning, comparative biology and taxonomic classification.</title>
        <authorList>
            <person name="Goeker M."/>
        </authorList>
    </citation>
    <scope>NUCLEOTIDE SEQUENCE [LARGE SCALE GENOMIC DNA]</scope>
    <source>
        <strain evidence="14 15">DSM 25532</strain>
    </source>
</reference>
<dbReference type="InterPro" id="IPR011260">
    <property type="entry name" value="RNAP_asu_C"/>
</dbReference>
<evidence type="ECO:0000256" key="9">
    <source>
        <dbReference type="ARBA" id="ARBA00033070"/>
    </source>
</evidence>
<dbReference type="InterPro" id="IPR011263">
    <property type="entry name" value="DNA-dir_RNA_pol_RpoA/D/Rpb3"/>
</dbReference>
<dbReference type="Pfam" id="PF03118">
    <property type="entry name" value="RNA_pol_A_CTD"/>
    <property type="match status" value="1"/>
</dbReference>
<dbReference type="GO" id="GO:0000428">
    <property type="term" value="C:DNA-directed RNA polymerase complex"/>
    <property type="evidence" value="ECO:0007669"/>
    <property type="project" value="UniProtKB-KW"/>
</dbReference>
<dbReference type="Pfam" id="PF01000">
    <property type="entry name" value="RNA_pol_A_bac"/>
    <property type="match status" value="1"/>
</dbReference>
<dbReference type="Gene3D" id="3.30.1360.10">
    <property type="entry name" value="RNA polymerase, RBP11-like subunit"/>
    <property type="match status" value="1"/>
</dbReference>
<feature type="domain" description="DNA-directed RNA polymerase RpoA/D/Rpb3-type" evidence="13">
    <location>
        <begin position="25"/>
        <end position="233"/>
    </location>
</feature>
<dbReference type="EMBL" id="QNRR01000007">
    <property type="protein sequence ID" value="RBP41287.1"/>
    <property type="molecule type" value="Genomic_DNA"/>
</dbReference>
<dbReference type="SMART" id="SM00662">
    <property type="entry name" value="RPOLD"/>
    <property type="match status" value="1"/>
</dbReference>
<evidence type="ECO:0000256" key="4">
    <source>
        <dbReference type="ARBA" id="ARBA00022478"/>
    </source>
</evidence>
<comment type="function">
    <text evidence="11">DNA-dependent RNA polymerase catalyzes the transcription of DNA into RNA using the four ribonucleoside triphosphates as substrates.</text>
</comment>
<dbReference type="FunFam" id="2.170.120.12:FF:000001">
    <property type="entry name" value="DNA-directed RNA polymerase subunit alpha"/>
    <property type="match status" value="1"/>
</dbReference>
<keyword evidence="15" id="KW-1185">Reference proteome</keyword>
<comment type="subunit">
    <text evidence="11">Homodimer. The RNAP catalytic core consists of 2 alpha, 1 beta, 1 beta' and 1 omega subunit. When a sigma factor is associated with the core the holoenzyme is formed, which can initiate transcription.</text>
</comment>
<protein>
    <recommendedName>
        <fullName evidence="3 11">DNA-directed RNA polymerase subunit alpha</fullName>
        <shortName evidence="11">RNAP subunit alpha</shortName>
        <ecNumber evidence="2 11">2.7.7.6</ecNumber>
    </recommendedName>
    <alternativeName>
        <fullName evidence="9 11">RNA polymerase subunit alpha</fullName>
    </alternativeName>
    <alternativeName>
        <fullName evidence="8 11">Transcriptase subunit alpha</fullName>
    </alternativeName>
</protein>
<dbReference type="GO" id="GO:0005737">
    <property type="term" value="C:cytoplasm"/>
    <property type="evidence" value="ECO:0007669"/>
    <property type="project" value="UniProtKB-ARBA"/>
</dbReference>
<dbReference type="Pfam" id="PF01193">
    <property type="entry name" value="RNA_pol_L"/>
    <property type="match status" value="1"/>
</dbReference>
<dbReference type="InterPro" id="IPR036603">
    <property type="entry name" value="RBP11-like"/>
</dbReference>
<evidence type="ECO:0000313" key="15">
    <source>
        <dbReference type="Proteomes" id="UP000253426"/>
    </source>
</evidence>
<evidence type="ECO:0000256" key="5">
    <source>
        <dbReference type="ARBA" id="ARBA00022679"/>
    </source>
</evidence>
<dbReference type="Gene3D" id="2.170.120.12">
    <property type="entry name" value="DNA-directed RNA polymerase, insert domain"/>
    <property type="match status" value="1"/>
</dbReference>
<evidence type="ECO:0000256" key="1">
    <source>
        <dbReference type="ARBA" id="ARBA00007123"/>
    </source>
</evidence>
<keyword evidence="4 11" id="KW-0240">DNA-directed RNA polymerase</keyword>
<gene>
    <name evidence="11" type="primary">rpoA</name>
    <name evidence="14" type="ORF">DES53_107118</name>
</gene>
<evidence type="ECO:0000256" key="7">
    <source>
        <dbReference type="ARBA" id="ARBA00023163"/>
    </source>
</evidence>
<comment type="caution">
    <text evidence="14">The sequence shown here is derived from an EMBL/GenBank/DDBJ whole genome shotgun (WGS) entry which is preliminary data.</text>
</comment>
<accession>A0A366HFH1</accession>
<evidence type="ECO:0000256" key="10">
    <source>
        <dbReference type="ARBA" id="ARBA00048552"/>
    </source>
</evidence>
<evidence type="ECO:0000256" key="2">
    <source>
        <dbReference type="ARBA" id="ARBA00012418"/>
    </source>
</evidence>
<sequence length="373" mass="41688">MSIRLARFEMPNRLVKNDATATETFAQFVAEPFDRGYGHTIGNSLRRVLLSSLEGASITSVRIKGAEHEFQTLPGVVEDVTQIVLNLKKVKFQHFENKESRTLFLNADKEGVVTAGDIKDDQHYQVINKDQVICTLDRKGKLEIEIEVKVGRGFATNEDNKRPDMSIGVIPIDSIFSPVTRVKYAVEATRVGQNTDYDKLILDIWTDGRIAPQDALLQASAILRRHLDVFVNYDDSQVEFDAAPEAQSEENLELRKLLNMSVNEIELSVRAANCLNNANITTVGQLAQKTEAEMLRYRNFGKKSLTEIREKLGELGLTLGMKLDPSLLEPLPGGISMIRQGGFRREDDEDADADSFSRLISANLGGDDDEDEE</sequence>
<dbReference type="RefSeq" id="WP_113959928.1">
    <property type="nucleotide sequence ID" value="NZ_QNRR01000007.1"/>
</dbReference>
<comment type="similarity">
    <text evidence="1 11">Belongs to the RNA polymerase alpha chain family.</text>
</comment>